<feature type="compositionally biased region" description="Basic and acidic residues" evidence="1">
    <location>
        <begin position="55"/>
        <end position="76"/>
    </location>
</feature>
<protein>
    <submittedName>
        <fullName evidence="2">Unnamed protein product</fullName>
    </submittedName>
</protein>
<feature type="compositionally biased region" description="Polar residues" evidence="1">
    <location>
        <begin position="108"/>
        <end position="120"/>
    </location>
</feature>
<dbReference type="AlphaFoldDB" id="A0A9W6SWY2"/>
<organism evidence="2 3">
    <name type="scientific">Candida boidinii</name>
    <name type="common">Yeast</name>
    <dbReference type="NCBI Taxonomy" id="5477"/>
    <lineage>
        <taxon>Eukaryota</taxon>
        <taxon>Fungi</taxon>
        <taxon>Dikarya</taxon>
        <taxon>Ascomycota</taxon>
        <taxon>Saccharomycotina</taxon>
        <taxon>Pichiomycetes</taxon>
        <taxon>Pichiales</taxon>
        <taxon>Pichiaceae</taxon>
        <taxon>Ogataea</taxon>
        <taxon>Ogataea/Candida clade</taxon>
    </lineage>
</organism>
<feature type="region of interest" description="Disordered" evidence="1">
    <location>
        <begin position="100"/>
        <end position="130"/>
    </location>
</feature>
<sequence length="157" mass="17640">MSSLFSSRTISSSASDTDVDDSVTDSAPIHKLSLINFNKEIEEQLLDASNELDDFDLKNEDKDQDKDEESIHDSQAKEFSSIFSYDDDSVNSYLAQSFETIRRPPSPSSTLPESDSNQEPTRGRTMERGTSTIRNTSFGTRFRNIIRQSTSNHIANC</sequence>
<accession>A0A9W6SWY2</accession>
<name>A0A9W6SWY2_CANBO</name>
<evidence type="ECO:0000313" key="2">
    <source>
        <dbReference type="EMBL" id="GME68817.1"/>
    </source>
</evidence>
<comment type="caution">
    <text evidence="2">The sequence shown here is derived from an EMBL/GenBank/DDBJ whole genome shotgun (WGS) entry which is preliminary data.</text>
</comment>
<feature type="region of interest" description="Disordered" evidence="1">
    <location>
        <begin position="50"/>
        <end position="78"/>
    </location>
</feature>
<reference evidence="2" key="1">
    <citation type="submission" date="2023-04" db="EMBL/GenBank/DDBJ databases">
        <title>Candida boidinii NBRC 10035.</title>
        <authorList>
            <person name="Ichikawa N."/>
            <person name="Sato H."/>
            <person name="Tonouchi N."/>
        </authorList>
    </citation>
    <scope>NUCLEOTIDE SEQUENCE</scope>
    <source>
        <strain evidence="2">NBRC 10035</strain>
    </source>
</reference>
<dbReference type="EMBL" id="BSXN01000500">
    <property type="protein sequence ID" value="GME68817.1"/>
    <property type="molecule type" value="Genomic_DNA"/>
</dbReference>
<keyword evidence="3" id="KW-1185">Reference proteome</keyword>
<dbReference type="Proteomes" id="UP001165120">
    <property type="component" value="Unassembled WGS sequence"/>
</dbReference>
<evidence type="ECO:0000256" key="1">
    <source>
        <dbReference type="SAM" id="MobiDB-lite"/>
    </source>
</evidence>
<gene>
    <name evidence="2" type="ORF">Cboi02_000188000</name>
</gene>
<feature type="region of interest" description="Disordered" evidence="1">
    <location>
        <begin position="1"/>
        <end position="24"/>
    </location>
</feature>
<proteinExistence type="predicted"/>
<feature type="compositionally biased region" description="Low complexity" evidence="1">
    <location>
        <begin position="1"/>
        <end position="16"/>
    </location>
</feature>
<evidence type="ECO:0000313" key="3">
    <source>
        <dbReference type="Proteomes" id="UP001165120"/>
    </source>
</evidence>